<protein>
    <submittedName>
        <fullName evidence="1">Uncharacterized protein</fullName>
    </submittedName>
</protein>
<evidence type="ECO:0000313" key="2">
    <source>
        <dbReference type="Proteomes" id="UP000250675"/>
    </source>
</evidence>
<sequence>MVIDIQLQAQQWIAGEKVRQQRRDQLHGGKVRAGDAQCAAGIGPLTLAGDFIGDPRQTAGLEQYLLPGRGQRQPPG</sequence>
<accession>A0A2X3I5I5</accession>
<gene>
    <name evidence="1" type="ORF">NCTC9645_05927</name>
</gene>
<reference evidence="1 2" key="1">
    <citation type="submission" date="2018-06" db="EMBL/GenBank/DDBJ databases">
        <authorList>
            <consortium name="Pathogen Informatics"/>
            <person name="Doyle S."/>
        </authorList>
    </citation>
    <scope>NUCLEOTIDE SEQUENCE [LARGE SCALE GENOMIC DNA]</scope>
    <source>
        <strain evidence="1 2">NCTC9645</strain>
    </source>
</reference>
<organism evidence="1 2">
    <name type="scientific">Klebsiella pneumoniae</name>
    <dbReference type="NCBI Taxonomy" id="573"/>
    <lineage>
        <taxon>Bacteria</taxon>
        <taxon>Pseudomonadati</taxon>
        <taxon>Pseudomonadota</taxon>
        <taxon>Gammaproteobacteria</taxon>
        <taxon>Enterobacterales</taxon>
        <taxon>Enterobacteriaceae</taxon>
        <taxon>Klebsiella/Raoultella group</taxon>
        <taxon>Klebsiella</taxon>
        <taxon>Klebsiella pneumoniae complex</taxon>
    </lineage>
</organism>
<dbReference type="Proteomes" id="UP000250675">
    <property type="component" value="Unassembled WGS sequence"/>
</dbReference>
<dbReference type="EMBL" id="UASO01000010">
    <property type="protein sequence ID" value="SQC87788.1"/>
    <property type="molecule type" value="Genomic_DNA"/>
</dbReference>
<name>A0A2X3I5I5_KLEPN</name>
<dbReference type="AlphaFoldDB" id="A0A2X3I5I5"/>
<evidence type="ECO:0000313" key="1">
    <source>
        <dbReference type="EMBL" id="SQC87788.1"/>
    </source>
</evidence>
<proteinExistence type="predicted"/>